<evidence type="ECO:0000313" key="2">
    <source>
        <dbReference type="Proteomes" id="UP000037594"/>
    </source>
</evidence>
<reference evidence="1 2" key="1">
    <citation type="submission" date="2015-06" db="EMBL/GenBank/DDBJ databases">
        <title>Genome sequence of Mycobacterium conceptionense strain MLE.</title>
        <authorList>
            <person name="Greninger A.L."/>
            <person name="Cunningham G."/>
            <person name="Chiu C.Y."/>
            <person name="Miller S."/>
        </authorList>
    </citation>
    <scope>NUCLEOTIDE SEQUENCE [LARGE SCALE GENOMIC DNA]</scope>
    <source>
        <strain evidence="1 2">MLE</strain>
    </source>
</reference>
<accession>A0A0J8WTQ5</accession>
<dbReference type="EMBL" id="LFOD01000021">
    <property type="protein sequence ID" value="KMV16389.1"/>
    <property type="molecule type" value="Genomic_DNA"/>
</dbReference>
<dbReference type="RefSeq" id="WP_047040923.1">
    <property type="nucleotide sequence ID" value="NZ_LFOD01000021.1"/>
</dbReference>
<sequence>MIELKVSIDHLPAFSVNPPGVLVLTRHTEGGETWLTVKRADPEVQFTDELLTDIAAGGDIYGMYPGVQLEPPPGGPPPAPTTWEEWHDHEIDEQPCCFPGRCFVNWLVRIPGRDRTVVYRIIQYVPVRNCWIARWPD</sequence>
<dbReference type="Proteomes" id="UP000037594">
    <property type="component" value="Unassembled WGS sequence"/>
</dbReference>
<evidence type="ECO:0000313" key="1">
    <source>
        <dbReference type="EMBL" id="KMV16389.1"/>
    </source>
</evidence>
<name>A0A0J8WTQ5_9MYCO</name>
<gene>
    <name evidence="1" type="ORF">ACT17_20730</name>
</gene>
<dbReference type="AlphaFoldDB" id="A0A0J8WTQ5"/>
<dbReference type="PATRIC" id="fig|451644.5.peg.4288"/>
<proteinExistence type="predicted"/>
<comment type="caution">
    <text evidence="1">The sequence shown here is derived from an EMBL/GenBank/DDBJ whole genome shotgun (WGS) entry which is preliminary data.</text>
</comment>
<protein>
    <submittedName>
        <fullName evidence="1">Uncharacterized protein</fullName>
    </submittedName>
</protein>
<organism evidence="1 2">
    <name type="scientific">Mycolicibacterium conceptionense</name>
    <dbReference type="NCBI Taxonomy" id="451644"/>
    <lineage>
        <taxon>Bacteria</taxon>
        <taxon>Bacillati</taxon>
        <taxon>Actinomycetota</taxon>
        <taxon>Actinomycetes</taxon>
        <taxon>Mycobacteriales</taxon>
        <taxon>Mycobacteriaceae</taxon>
        <taxon>Mycolicibacterium</taxon>
    </lineage>
</organism>